<dbReference type="PROSITE" id="PS50005">
    <property type="entry name" value="TPR"/>
    <property type="match status" value="1"/>
</dbReference>
<evidence type="ECO:0000313" key="6">
    <source>
        <dbReference type="EMBL" id="TMQ68600.1"/>
    </source>
</evidence>
<evidence type="ECO:0000313" key="7">
    <source>
        <dbReference type="Proteomes" id="UP000316609"/>
    </source>
</evidence>
<feature type="transmembrane region" description="Helical" evidence="5">
    <location>
        <begin position="101"/>
        <end position="126"/>
    </location>
</feature>
<protein>
    <submittedName>
        <fullName evidence="6">Tetratricopeptide repeat protein</fullName>
    </submittedName>
</protein>
<feature type="transmembrane region" description="Helical" evidence="5">
    <location>
        <begin position="502"/>
        <end position="522"/>
    </location>
</feature>
<keyword evidence="1" id="KW-0677">Repeat</keyword>
<dbReference type="PROSITE" id="PS50293">
    <property type="entry name" value="TPR_REGION"/>
    <property type="match status" value="1"/>
</dbReference>
<keyword evidence="5" id="KW-0812">Transmembrane</keyword>
<evidence type="ECO:0000256" key="2">
    <source>
        <dbReference type="ARBA" id="ARBA00022803"/>
    </source>
</evidence>
<accession>A0A538TY81</accession>
<keyword evidence="2 3" id="KW-0802">TPR repeat</keyword>
<name>A0A538TY81_UNCEI</name>
<dbReference type="SUPFAM" id="SSF48452">
    <property type="entry name" value="TPR-like"/>
    <property type="match status" value="1"/>
</dbReference>
<dbReference type="Pfam" id="PF13414">
    <property type="entry name" value="TPR_11"/>
    <property type="match status" value="1"/>
</dbReference>
<evidence type="ECO:0000256" key="3">
    <source>
        <dbReference type="PROSITE-ProRule" id="PRU00339"/>
    </source>
</evidence>
<feature type="transmembrane region" description="Helical" evidence="5">
    <location>
        <begin position="146"/>
        <end position="172"/>
    </location>
</feature>
<feature type="repeat" description="TPR" evidence="3">
    <location>
        <begin position="280"/>
        <end position="313"/>
    </location>
</feature>
<proteinExistence type="predicted"/>
<dbReference type="PANTHER" id="PTHR44858">
    <property type="entry name" value="TETRATRICOPEPTIDE REPEAT PROTEIN 6"/>
    <property type="match status" value="1"/>
</dbReference>
<dbReference type="AlphaFoldDB" id="A0A538TY81"/>
<dbReference type="Gene3D" id="1.25.40.10">
    <property type="entry name" value="Tetratricopeptide repeat domain"/>
    <property type="match status" value="1"/>
</dbReference>
<feature type="transmembrane region" description="Helical" evidence="5">
    <location>
        <begin position="184"/>
        <end position="207"/>
    </location>
</feature>
<comment type="caution">
    <text evidence="6">The sequence shown here is derived from an EMBL/GenBank/DDBJ whole genome shotgun (WGS) entry which is preliminary data.</text>
</comment>
<feature type="region of interest" description="Disordered" evidence="4">
    <location>
        <begin position="569"/>
        <end position="588"/>
    </location>
</feature>
<dbReference type="Proteomes" id="UP000316609">
    <property type="component" value="Unassembled WGS sequence"/>
</dbReference>
<dbReference type="EMBL" id="VBOY01000006">
    <property type="protein sequence ID" value="TMQ68600.1"/>
    <property type="molecule type" value="Genomic_DNA"/>
</dbReference>
<evidence type="ECO:0000256" key="1">
    <source>
        <dbReference type="ARBA" id="ARBA00022737"/>
    </source>
</evidence>
<dbReference type="InterPro" id="IPR050498">
    <property type="entry name" value="Ycf3"/>
</dbReference>
<reference evidence="6 7" key="1">
    <citation type="journal article" date="2019" name="Nat. Microbiol.">
        <title>Mediterranean grassland soil C-N compound turnover is dependent on rainfall and depth, and is mediated by genomically divergent microorganisms.</title>
        <authorList>
            <person name="Diamond S."/>
            <person name="Andeer P.F."/>
            <person name="Li Z."/>
            <person name="Crits-Christoph A."/>
            <person name="Burstein D."/>
            <person name="Anantharaman K."/>
            <person name="Lane K.R."/>
            <person name="Thomas B.C."/>
            <person name="Pan C."/>
            <person name="Northen T.R."/>
            <person name="Banfield J.F."/>
        </authorList>
    </citation>
    <scope>NUCLEOTIDE SEQUENCE [LARGE SCALE GENOMIC DNA]</scope>
    <source>
        <strain evidence="6">WS_8</strain>
    </source>
</reference>
<feature type="transmembrane region" description="Helical" evidence="5">
    <location>
        <begin position="401"/>
        <end position="419"/>
    </location>
</feature>
<gene>
    <name evidence="6" type="ORF">E6K78_00295</name>
</gene>
<evidence type="ECO:0000256" key="5">
    <source>
        <dbReference type="SAM" id="Phobius"/>
    </source>
</evidence>
<keyword evidence="5" id="KW-1133">Transmembrane helix</keyword>
<feature type="compositionally biased region" description="Basic and acidic residues" evidence="4">
    <location>
        <begin position="578"/>
        <end position="588"/>
    </location>
</feature>
<sequence length="588" mass="64150">MRDLDAWLDYKGRADIDALPSEARIFYRHGRIAWTQGQDVEAVRLVRGAATLDPSFAAPHVTLFSWFVFRDPSQALLSAATLVDLVRKDFRLQLHLVANSLFFLLHAWFFGVLAAALLLVALHQGALRHLWHERLCNVLPPRSASIWAWVLLLLPWAAGLGLALPALVFLAMLWPTLKRYERGIFLVLAAQVATAPLAGALMGRLALPLQDRGAPYYGITGLEHQPYSTARESDLAATASHHPDDGFLHFGLAWMAKKGGYLETADAAYRRVLEIWPSSDRAYNNLGNILASQGRFDEALKDYGAAVNLNPSNAAAYFNASQVHTRVFDYGAASDALARASALDFEMVKSFQTRSGSSLPLVDEWIAPGTLWGALLTRDAAGSVAIPRAWYEVVEASGWRYTAPVILLTLLALGLGIGWQRELPIRPCSNCSRIVCRRCSKRRREVALCRACAAAAAQAESPDFAKVLLGQRARSARRRADMLRTALASLVPGFGLLTFRHAFRAVVVLTLSAGLASMALGVRGPFLYEPHVASAATSNAGLWFAVGWVAVYTISILEYLSRASREKAQSPASARGRTAPDHTAAEAA</sequence>
<dbReference type="SMART" id="SM00028">
    <property type="entry name" value="TPR"/>
    <property type="match status" value="3"/>
</dbReference>
<dbReference type="InterPro" id="IPR011990">
    <property type="entry name" value="TPR-like_helical_dom_sf"/>
</dbReference>
<dbReference type="InterPro" id="IPR019734">
    <property type="entry name" value="TPR_rpt"/>
</dbReference>
<organism evidence="6 7">
    <name type="scientific">Eiseniibacteriota bacterium</name>
    <dbReference type="NCBI Taxonomy" id="2212470"/>
    <lineage>
        <taxon>Bacteria</taxon>
        <taxon>Candidatus Eiseniibacteriota</taxon>
    </lineage>
</organism>
<evidence type="ECO:0000256" key="4">
    <source>
        <dbReference type="SAM" id="MobiDB-lite"/>
    </source>
</evidence>
<feature type="transmembrane region" description="Helical" evidence="5">
    <location>
        <begin position="542"/>
        <end position="560"/>
    </location>
</feature>
<dbReference type="PANTHER" id="PTHR44858:SF1">
    <property type="entry name" value="UDP-N-ACETYLGLUCOSAMINE--PEPTIDE N-ACETYLGLUCOSAMINYLTRANSFERASE SPINDLY-RELATED"/>
    <property type="match status" value="1"/>
</dbReference>
<keyword evidence="5" id="KW-0472">Membrane</keyword>